<keyword evidence="2" id="KW-1185">Reference proteome</keyword>
<sequence>MFIIYDYPALSQPQQVRLLLSDIHALQARANSGDYTAVDVLVDLGAAIKQANLTRRQREALHYVYIRDMTQAAGAAEMGSRQQRVADYVAGAEQKIADVYYYWAGHKEGYDV</sequence>
<protein>
    <submittedName>
        <fullName evidence="1">RNA polymerase subunit sigma</fullName>
    </submittedName>
</protein>
<gene>
    <name evidence="1" type="ORF">V5G21_00675</name>
</gene>
<dbReference type="Proteomes" id="UP001341136">
    <property type="component" value="Chromosome"/>
</dbReference>
<reference evidence="1 2" key="1">
    <citation type="submission" date="2024-01" db="EMBL/GenBank/DDBJ databases">
        <title>Culturomics analysis of mouse respiratory tract.</title>
        <authorList>
            <person name="Phillips A.M."/>
            <person name="Collette N.M."/>
            <person name="Mageeney C.M."/>
            <person name="Sinha A."/>
            <person name="Hern K.E."/>
            <person name="Arkin A.P."/>
            <person name="Williams K.P."/>
            <person name="Branda S."/>
        </authorList>
    </citation>
    <scope>NUCLEOTIDE SEQUENCE [LARGE SCALE GENOMIC DNA]</scope>
    <source>
        <strain evidence="1 2">CP20</strain>
    </source>
</reference>
<accession>A0ABZ2CTJ5</accession>
<name>A0ABZ2CTJ5_9BACI</name>
<dbReference type="RefSeq" id="WP_338465099.1">
    <property type="nucleotide sequence ID" value="NZ_CP144921.1"/>
</dbReference>
<evidence type="ECO:0000313" key="1">
    <source>
        <dbReference type="EMBL" id="WWA30343.1"/>
    </source>
</evidence>
<evidence type="ECO:0000313" key="2">
    <source>
        <dbReference type="Proteomes" id="UP001341136"/>
    </source>
</evidence>
<dbReference type="InterPro" id="IPR013324">
    <property type="entry name" value="RNA_pol_sigma_r3/r4-like"/>
</dbReference>
<dbReference type="SUPFAM" id="SSF88659">
    <property type="entry name" value="Sigma3 and sigma4 domains of RNA polymerase sigma factors"/>
    <property type="match status" value="1"/>
</dbReference>
<dbReference type="EMBL" id="CP144921">
    <property type="protein sequence ID" value="WWA30343.1"/>
    <property type="molecule type" value="Genomic_DNA"/>
</dbReference>
<organism evidence="1 2">
    <name type="scientific">Shouchella rhizosphaerae</name>
    <dbReference type="NCBI Taxonomy" id="866786"/>
    <lineage>
        <taxon>Bacteria</taxon>
        <taxon>Bacillati</taxon>
        <taxon>Bacillota</taxon>
        <taxon>Bacilli</taxon>
        <taxon>Bacillales</taxon>
        <taxon>Bacillaceae</taxon>
        <taxon>Shouchella</taxon>
    </lineage>
</organism>
<proteinExistence type="predicted"/>